<feature type="compositionally biased region" description="Basic and acidic residues" evidence="1">
    <location>
        <begin position="74"/>
        <end position="83"/>
    </location>
</feature>
<feature type="non-terminal residue" evidence="2">
    <location>
        <position position="1"/>
    </location>
</feature>
<feature type="compositionally biased region" description="Basic residues" evidence="1">
    <location>
        <begin position="15"/>
        <end position="37"/>
    </location>
</feature>
<keyword evidence="3" id="KW-1185">Reference proteome</keyword>
<dbReference type="Proteomes" id="UP000095767">
    <property type="component" value="Unassembled WGS sequence"/>
</dbReference>
<sequence length="121" mass="13303">LPGPRAGRQGERVRGGVHHAPRRRHGGVPVRHRRAIRHTCPSGRRCTTMARSGRRTASSWTAIRRRGPGSGTGSEREDGRLLREQGQSSGGLMGDSSRSPSHENSLLYSHLHGLPCFFNFC</sequence>
<name>A0A1E5USC1_9POAL</name>
<evidence type="ECO:0000256" key="1">
    <source>
        <dbReference type="SAM" id="MobiDB-lite"/>
    </source>
</evidence>
<organism evidence="2 3">
    <name type="scientific">Dichanthelium oligosanthes</name>
    <dbReference type="NCBI Taxonomy" id="888268"/>
    <lineage>
        <taxon>Eukaryota</taxon>
        <taxon>Viridiplantae</taxon>
        <taxon>Streptophyta</taxon>
        <taxon>Embryophyta</taxon>
        <taxon>Tracheophyta</taxon>
        <taxon>Spermatophyta</taxon>
        <taxon>Magnoliopsida</taxon>
        <taxon>Liliopsida</taxon>
        <taxon>Poales</taxon>
        <taxon>Poaceae</taxon>
        <taxon>PACMAD clade</taxon>
        <taxon>Panicoideae</taxon>
        <taxon>Panicodae</taxon>
        <taxon>Paniceae</taxon>
        <taxon>Dichantheliinae</taxon>
        <taxon>Dichanthelium</taxon>
    </lineage>
</organism>
<reference evidence="2 3" key="1">
    <citation type="submission" date="2016-09" db="EMBL/GenBank/DDBJ databases">
        <title>The draft genome of Dichanthelium oligosanthes: A C3 panicoid grass species.</title>
        <authorList>
            <person name="Studer A.J."/>
            <person name="Schnable J.C."/>
            <person name="Brutnell T.P."/>
        </authorList>
    </citation>
    <scope>NUCLEOTIDE SEQUENCE [LARGE SCALE GENOMIC DNA]</scope>
    <source>
        <strain evidence="3">cv. Kellogg 1175</strain>
        <tissue evidence="2">Leaf</tissue>
    </source>
</reference>
<accession>A0A1E5USC1</accession>
<gene>
    <name evidence="2" type="ORF">BAE44_0023178</name>
</gene>
<feature type="region of interest" description="Disordered" evidence="1">
    <location>
        <begin position="1"/>
        <end position="104"/>
    </location>
</feature>
<comment type="caution">
    <text evidence="2">The sequence shown here is derived from an EMBL/GenBank/DDBJ whole genome shotgun (WGS) entry which is preliminary data.</text>
</comment>
<dbReference type="EMBL" id="LWDX02065416">
    <property type="protein sequence ID" value="OEL15802.1"/>
    <property type="molecule type" value="Genomic_DNA"/>
</dbReference>
<evidence type="ECO:0000313" key="3">
    <source>
        <dbReference type="Proteomes" id="UP000095767"/>
    </source>
</evidence>
<dbReference type="AlphaFoldDB" id="A0A1E5USC1"/>
<proteinExistence type="predicted"/>
<protein>
    <submittedName>
        <fullName evidence="2">Uncharacterized protein</fullName>
    </submittedName>
</protein>
<evidence type="ECO:0000313" key="2">
    <source>
        <dbReference type="EMBL" id="OEL15802.1"/>
    </source>
</evidence>